<evidence type="ECO:0000256" key="1">
    <source>
        <dbReference type="ARBA" id="ARBA00004162"/>
    </source>
</evidence>
<keyword evidence="6 8" id="KW-0472">Membrane</keyword>
<dbReference type="RefSeq" id="WP_087144276.1">
    <property type="nucleotide sequence ID" value="NZ_FUKI01000130.1"/>
</dbReference>
<protein>
    <submittedName>
        <fullName evidence="9">Biopolymer transport protein</fullName>
    </submittedName>
</protein>
<gene>
    <name evidence="9" type="ORF">CRENPOLYSF1_530045</name>
</gene>
<dbReference type="OrthoDB" id="9793581at2"/>
<evidence type="ECO:0000313" key="9">
    <source>
        <dbReference type="EMBL" id="SJM94365.1"/>
    </source>
</evidence>
<evidence type="ECO:0000256" key="5">
    <source>
        <dbReference type="ARBA" id="ARBA00022989"/>
    </source>
</evidence>
<dbReference type="GO" id="GO:0022857">
    <property type="term" value="F:transmembrane transporter activity"/>
    <property type="evidence" value="ECO:0007669"/>
    <property type="project" value="InterPro"/>
</dbReference>
<comment type="subcellular location">
    <subcellularLocation>
        <location evidence="1">Cell membrane</location>
        <topology evidence="1">Single-pass membrane protein</topology>
    </subcellularLocation>
    <subcellularLocation>
        <location evidence="7">Cell membrane</location>
        <topology evidence="7">Single-pass type II membrane protein</topology>
    </subcellularLocation>
</comment>
<evidence type="ECO:0000256" key="8">
    <source>
        <dbReference type="SAM" id="Phobius"/>
    </source>
</evidence>
<dbReference type="EMBL" id="FUKI01000130">
    <property type="protein sequence ID" value="SJM94365.1"/>
    <property type="molecule type" value="Genomic_DNA"/>
</dbReference>
<proteinExistence type="inferred from homology"/>
<evidence type="ECO:0000256" key="7">
    <source>
        <dbReference type="RuleBase" id="RU003879"/>
    </source>
</evidence>
<comment type="similarity">
    <text evidence="2 7">Belongs to the ExbD/TolR family.</text>
</comment>
<feature type="transmembrane region" description="Helical" evidence="8">
    <location>
        <begin position="12"/>
        <end position="31"/>
    </location>
</feature>
<dbReference type="AlphaFoldDB" id="A0A1R4HDP3"/>
<dbReference type="Gene3D" id="3.30.420.270">
    <property type="match status" value="1"/>
</dbReference>
<name>A0A1R4HDP3_9GAMM</name>
<dbReference type="InterPro" id="IPR003400">
    <property type="entry name" value="ExbD"/>
</dbReference>
<organism evidence="9 10">
    <name type="scientific">Crenothrix polyspora</name>
    <dbReference type="NCBI Taxonomy" id="360316"/>
    <lineage>
        <taxon>Bacteria</taxon>
        <taxon>Pseudomonadati</taxon>
        <taxon>Pseudomonadota</taxon>
        <taxon>Gammaproteobacteria</taxon>
        <taxon>Methylococcales</taxon>
        <taxon>Crenotrichaceae</taxon>
        <taxon>Crenothrix</taxon>
    </lineage>
</organism>
<keyword evidence="10" id="KW-1185">Reference proteome</keyword>
<dbReference type="GO" id="GO:0005886">
    <property type="term" value="C:plasma membrane"/>
    <property type="evidence" value="ECO:0007669"/>
    <property type="project" value="UniProtKB-SubCell"/>
</dbReference>
<keyword evidence="7" id="KW-0813">Transport</keyword>
<sequence length="145" mass="16481">MKFRRKPKEKLDITLISMIDVVFVLLLFFVVSTRFNKQSGISIQLPEAAGEQTAEQPKQVNLIINAEGQYFIENEDGEPEQLADQKKETLLAELRKRAETSAQEPFIIKADDKTPHQYVITALDFAGQAGFTHITFATQEEHDDK</sequence>
<reference evidence="10" key="1">
    <citation type="submission" date="2017-02" db="EMBL/GenBank/DDBJ databases">
        <authorList>
            <person name="Daims H."/>
        </authorList>
    </citation>
    <scope>NUCLEOTIDE SEQUENCE [LARGE SCALE GENOMIC DNA]</scope>
</reference>
<dbReference type="PANTHER" id="PTHR30558">
    <property type="entry name" value="EXBD MEMBRANE COMPONENT OF PMF-DRIVEN MACROMOLECULE IMPORT SYSTEM"/>
    <property type="match status" value="1"/>
</dbReference>
<evidence type="ECO:0000256" key="6">
    <source>
        <dbReference type="ARBA" id="ARBA00023136"/>
    </source>
</evidence>
<keyword evidence="5 8" id="KW-1133">Transmembrane helix</keyword>
<evidence type="ECO:0000256" key="4">
    <source>
        <dbReference type="ARBA" id="ARBA00022692"/>
    </source>
</evidence>
<evidence type="ECO:0000313" key="10">
    <source>
        <dbReference type="Proteomes" id="UP000195667"/>
    </source>
</evidence>
<dbReference type="Pfam" id="PF02472">
    <property type="entry name" value="ExbD"/>
    <property type="match status" value="1"/>
</dbReference>
<dbReference type="PANTHER" id="PTHR30558:SF3">
    <property type="entry name" value="BIOPOLYMER TRANSPORT PROTEIN EXBD-RELATED"/>
    <property type="match status" value="1"/>
</dbReference>
<evidence type="ECO:0000256" key="3">
    <source>
        <dbReference type="ARBA" id="ARBA00022475"/>
    </source>
</evidence>
<keyword evidence="4 7" id="KW-0812">Transmembrane</keyword>
<dbReference type="GO" id="GO:0015031">
    <property type="term" value="P:protein transport"/>
    <property type="evidence" value="ECO:0007669"/>
    <property type="project" value="UniProtKB-KW"/>
</dbReference>
<dbReference type="Proteomes" id="UP000195667">
    <property type="component" value="Unassembled WGS sequence"/>
</dbReference>
<evidence type="ECO:0000256" key="2">
    <source>
        <dbReference type="ARBA" id="ARBA00005811"/>
    </source>
</evidence>
<keyword evidence="7" id="KW-0653">Protein transport</keyword>
<accession>A0A1R4HDP3</accession>
<keyword evidence="3" id="KW-1003">Cell membrane</keyword>